<dbReference type="NCBIfam" id="TIGR02983">
    <property type="entry name" value="SigE-fam_strep"/>
    <property type="match status" value="1"/>
</dbReference>
<dbReference type="Proteomes" id="UP001500620">
    <property type="component" value="Unassembled WGS sequence"/>
</dbReference>
<dbReference type="InterPro" id="IPR013324">
    <property type="entry name" value="RNA_pol_sigma_r3/r4-like"/>
</dbReference>
<accession>A0ABP8DM33</accession>
<dbReference type="PANTHER" id="PTHR43133:SF50">
    <property type="entry name" value="ECF RNA POLYMERASE SIGMA FACTOR SIGM"/>
    <property type="match status" value="1"/>
</dbReference>
<evidence type="ECO:0000259" key="6">
    <source>
        <dbReference type="Pfam" id="PF04542"/>
    </source>
</evidence>
<dbReference type="EMBL" id="BAABAT010000035">
    <property type="protein sequence ID" value="GAA4259452.1"/>
    <property type="molecule type" value="Genomic_DNA"/>
</dbReference>
<dbReference type="Gene3D" id="1.10.10.10">
    <property type="entry name" value="Winged helix-like DNA-binding domain superfamily/Winged helix DNA-binding domain"/>
    <property type="match status" value="1"/>
</dbReference>
<dbReference type="SUPFAM" id="SSF88946">
    <property type="entry name" value="Sigma2 domain of RNA polymerase sigma factors"/>
    <property type="match status" value="1"/>
</dbReference>
<dbReference type="CDD" id="cd06171">
    <property type="entry name" value="Sigma70_r4"/>
    <property type="match status" value="1"/>
</dbReference>
<evidence type="ECO:0000256" key="4">
    <source>
        <dbReference type="ARBA" id="ARBA00023125"/>
    </source>
</evidence>
<evidence type="ECO:0000256" key="2">
    <source>
        <dbReference type="ARBA" id="ARBA00023015"/>
    </source>
</evidence>
<dbReference type="Pfam" id="PF04542">
    <property type="entry name" value="Sigma70_r2"/>
    <property type="match status" value="1"/>
</dbReference>
<feature type="domain" description="RNA polymerase sigma factor 70 region 4 type 2" evidence="7">
    <location>
        <begin position="103"/>
        <end position="155"/>
    </location>
</feature>
<feature type="domain" description="RNA polymerase sigma-70 region 2" evidence="6">
    <location>
        <begin position="12"/>
        <end position="77"/>
    </location>
</feature>
<proteinExistence type="inferred from homology"/>
<keyword evidence="3" id="KW-0731">Sigma factor</keyword>
<sequence length="169" mass="19185">MEQDEHDFETFYRARTPALLRTAYLLTGDRHLAEDLVQDALARTHRAWRKLREGGNPEAYARQVMYNLQVSRWRRKGVPEALPGELPERRDGRDQAGDTANRLALRQALLTLPARQRAALVLRYFEDRSEAEAAELLGCRVGTLKSHLSRGLGALRKVLPDLATEGMIP</sequence>
<evidence type="ECO:0000256" key="1">
    <source>
        <dbReference type="ARBA" id="ARBA00010641"/>
    </source>
</evidence>
<dbReference type="InterPro" id="IPR013325">
    <property type="entry name" value="RNA_pol_sigma_r2"/>
</dbReference>
<evidence type="ECO:0000313" key="9">
    <source>
        <dbReference type="Proteomes" id="UP001500620"/>
    </source>
</evidence>
<dbReference type="InterPro" id="IPR014284">
    <property type="entry name" value="RNA_pol_sigma-70_dom"/>
</dbReference>
<evidence type="ECO:0000259" key="7">
    <source>
        <dbReference type="Pfam" id="PF08281"/>
    </source>
</evidence>
<evidence type="ECO:0000256" key="3">
    <source>
        <dbReference type="ARBA" id="ARBA00023082"/>
    </source>
</evidence>
<dbReference type="InterPro" id="IPR039425">
    <property type="entry name" value="RNA_pol_sigma-70-like"/>
</dbReference>
<keyword evidence="9" id="KW-1185">Reference proteome</keyword>
<evidence type="ECO:0000256" key="5">
    <source>
        <dbReference type="ARBA" id="ARBA00023163"/>
    </source>
</evidence>
<dbReference type="Gene3D" id="1.10.1740.10">
    <property type="match status" value="1"/>
</dbReference>
<comment type="similarity">
    <text evidence="1">Belongs to the sigma-70 factor family. ECF subfamily.</text>
</comment>
<evidence type="ECO:0000313" key="8">
    <source>
        <dbReference type="EMBL" id="GAA4259452.1"/>
    </source>
</evidence>
<dbReference type="Pfam" id="PF08281">
    <property type="entry name" value="Sigma70_r4_2"/>
    <property type="match status" value="1"/>
</dbReference>
<dbReference type="NCBIfam" id="TIGR02937">
    <property type="entry name" value="sigma70-ECF"/>
    <property type="match status" value="1"/>
</dbReference>
<dbReference type="SUPFAM" id="SSF88659">
    <property type="entry name" value="Sigma3 and sigma4 domains of RNA polymerase sigma factors"/>
    <property type="match status" value="1"/>
</dbReference>
<dbReference type="InterPro" id="IPR036388">
    <property type="entry name" value="WH-like_DNA-bd_sf"/>
</dbReference>
<dbReference type="InterPro" id="IPR014325">
    <property type="entry name" value="RNA_pol_sigma-E_actinobac"/>
</dbReference>
<keyword evidence="4" id="KW-0238">DNA-binding</keyword>
<dbReference type="InterPro" id="IPR013249">
    <property type="entry name" value="RNA_pol_sigma70_r4_t2"/>
</dbReference>
<dbReference type="InterPro" id="IPR007627">
    <property type="entry name" value="RNA_pol_sigma70_r2"/>
</dbReference>
<dbReference type="RefSeq" id="WP_345136356.1">
    <property type="nucleotide sequence ID" value="NZ_BAABAT010000035.1"/>
</dbReference>
<name>A0ABP8DM33_9ACTN</name>
<dbReference type="PANTHER" id="PTHR43133">
    <property type="entry name" value="RNA POLYMERASE ECF-TYPE SIGMA FACTO"/>
    <property type="match status" value="1"/>
</dbReference>
<reference evidence="9" key="1">
    <citation type="journal article" date="2019" name="Int. J. Syst. Evol. Microbiol.">
        <title>The Global Catalogue of Microorganisms (GCM) 10K type strain sequencing project: providing services to taxonomists for standard genome sequencing and annotation.</title>
        <authorList>
            <consortium name="The Broad Institute Genomics Platform"/>
            <consortium name="The Broad Institute Genome Sequencing Center for Infectious Disease"/>
            <person name="Wu L."/>
            <person name="Ma J."/>
        </authorList>
    </citation>
    <scope>NUCLEOTIDE SEQUENCE [LARGE SCALE GENOMIC DNA]</scope>
    <source>
        <strain evidence="9">JCM 17441</strain>
    </source>
</reference>
<gene>
    <name evidence="8" type="ORF">GCM10022255_084150</name>
</gene>
<comment type="caution">
    <text evidence="8">The sequence shown here is derived from an EMBL/GenBank/DDBJ whole genome shotgun (WGS) entry which is preliminary data.</text>
</comment>
<protein>
    <submittedName>
        <fullName evidence="8">SigE family RNA polymerase sigma factor</fullName>
    </submittedName>
</protein>
<keyword evidence="2" id="KW-0805">Transcription regulation</keyword>
<organism evidence="8 9">
    <name type="scientific">Dactylosporangium darangshiense</name>
    <dbReference type="NCBI Taxonomy" id="579108"/>
    <lineage>
        <taxon>Bacteria</taxon>
        <taxon>Bacillati</taxon>
        <taxon>Actinomycetota</taxon>
        <taxon>Actinomycetes</taxon>
        <taxon>Micromonosporales</taxon>
        <taxon>Micromonosporaceae</taxon>
        <taxon>Dactylosporangium</taxon>
    </lineage>
</organism>
<keyword evidence="5" id="KW-0804">Transcription</keyword>